<proteinExistence type="predicted"/>
<keyword evidence="3" id="KW-1185">Reference proteome</keyword>
<evidence type="ECO:0000313" key="3">
    <source>
        <dbReference type="Proteomes" id="UP000482155"/>
    </source>
</evidence>
<protein>
    <submittedName>
        <fullName evidence="2">Uncharacterized protein</fullName>
    </submittedName>
</protein>
<dbReference type="RefSeq" id="WP_163967842.1">
    <property type="nucleotide sequence ID" value="NZ_JAAIVB010000078.1"/>
</dbReference>
<name>A0A6B3ST10_9BURK</name>
<keyword evidence="1" id="KW-0732">Signal</keyword>
<sequence>MKTARSLHIAIVAAVAALTAAAAVSAIHPQAAPADCATAAVDASLPRVVITAKRLTPMEKLADLVSEKMGRLLS</sequence>
<dbReference type="AlphaFoldDB" id="A0A6B3ST10"/>
<accession>A0A6B3ST10</accession>
<reference evidence="2 3" key="1">
    <citation type="submission" date="2020-02" db="EMBL/GenBank/DDBJ databases">
        <authorList>
            <person name="Kim M.K."/>
        </authorList>
    </citation>
    <scope>NUCLEOTIDE SEQUENCE [LARGE SCALE GENOMIC DNA]</scope>
    <source>
        <strain evidence="2 3">17J57-3</strain>
    </source>
</reference>
<organism evidence="2 3">
    <name type="scientific">Noviherbaspirillum galbum</name>
    <dbReference type="NCBI Taxonomy" id="2709383"/>
    <lineage>
        <taxon>Bacteria</taxon>
        <taxon>Pseudomonadati</taxon>
        <taxon>Pseudomonadota</taxon>
        <taxon>Betaproteobacteria</taxon>
        <taxon>Burkholderiales</taxon>
        <taxon>Oxalobacteraceae</taxon>
        <taxon>Noviherbaspirillum</taxon>
    </lineage>
</organism>
<gene>
    <name evidence="2" type="ORF">G3574_22715</name>
</gene>
<evidence type="ECO:0000256" key="1">
    <source>
        <dbReference type="SAM" id="SignalP"/>
    </source>
</evidence>
<dbReference type="Proteomes" id="UP000482155">
    <property type="component" value="Unassembled WGS sequence"/>
</dbReference>
<evidence type="ECO:0000313" key="2">
    <source>
        <dbReference type="EMBL" id="NEX63903.1"/>
    </source>
</evidence>
<feature type="chain" id="PRO_5025606869" evidence="1">
    <location>
        <begin position="23"/>
        <end position="74"/>
    </location>
</feature>
<comment type="caution">
    <text evidence="2">The sequence shown here is derived from an EMBL/GenBank/DDBJ whole genome shotgun (WGS) entry which is preliminary data.</text>
</comment>
<dbReference type="EMBL" id="JAAIVB010000078">
    <property type="protein sequence ID" value="NEX63903.1"/>
    <property type="molecule type" value="Genomic_DNA"/>
</dbReference>
<feature type="signal peptide" evidence="1">
    <location>
        <begin position="1"/>
        <end position="22"/>
    </location>
</feature>